<organism evidence="1 2">
    <name type="scientific">Diphasiastrum complanatum</name>
    <name type="common">Issler's clubmoss</name>
    <name type="synonym">Lycopodium complanatum</name>
    <dbReference type="NCBI Taxonomy" id="34168"/>
    <lineage>
        <taxon>Eukaryota</taxon>
        <taxon>Viridiplantae</taxon>
        <taxon>Streptophyta</taxon>
        <taxon>Embryophyta</taxon>
        <taxon>Tracheophyta</taxon>
        <taxon>Lycopodiopsida</taxon>
        <taxon>Lycopodiales</taxon>
        <taxon>Lycopodiaceae</taxon>
        <taxon>Lycopodioideae</taxon>
        <taxon>Diphasiastrum</taxon>
    </lineage>
</organism>
<evidence type="ECO:0000313" key="2">
    <source>
        <dbReference type="Proteomes" id="UP001162992"/>
    </source>
</evidence>
<gene>
    <name evidence="1" type="ORF">O6H91_21G001900</name>
</gene>
<evidence type="ECO:0000313" key="1">
    <source>
        <dbReference type="EMBL" id="KAJ7516861.1"/>
    </source>
</evidence>
<protein>
    <submittedName>
        <fullName evidence="1">Uncharacterized protein</fullName>
    </submittedName>
</protein>
<keyword evidence="2" id="KW-1185">Reference proteome</keyword>
<comment type="caution">
    <text evidence="1">The sequence shown here is derived from an EMBL/GenBank/DDBJ whole genome shotgun (WGS) entry which is preliminary data.</text>
</comment>
<dbReference type="Proteomes" id="UP001162992">
    <property type="component" value="Chromosome 21"/>
</dbReference>
<sequence length="80" mass="8995">MLSYPFLSSLLAHFESEHNVFLVINHCSGGDLSMLKQKQVHNKFLASTARGQRQESPLDCHKQATINTQQSPTDTHFLSP</sequence>
<name>A0ACC2AHB3_DIPCM</name>
<dbReference type="EMBL" id="CM055112">
    <property type="protein sequence ID" value="KAJ7516861.1"/>
    <property type="molecule type" value="Genomic_DNA"/>
</dbReference>
<proteinExistence type="predicted"/>
<reference evidence="2" key="1">
    <citation type="journal article" date="2024" name="Proc. Natl. Acad. Sci. U.S.A.">
        <title>Extraordinary preservation of gene collinearity over three hundred million years revealed in homosporous lycophytes.</title>
        <authorList>
            <person name="Li C."/>
            <person name="Wickell D."/>
            <person name="Kuo L.Y."/>
            <person name="Chen X."/>
            <person name="Nie B."/>
            <person name="Liao X."/>
            <person name="Peng D."/>
            <person name="Ji J."/>
            <person name="Jenkins J."/>
            <person name="Williams M."/>
            <person name="Shu S."/>
            <person name="Plott C."/>
            <person name="Barry K."/>
            <person name="Rajasekar S."/>
            <person name="Grimwood J."/>
            <person name="Han X."/>
            <person name="Sun S."/>
            <person name="Hou Z."/>
            <person name="He W."/>
            <person name="Dai G."/>
            <person name="Sun C."/>
            <person name="Schmutz J."/>
            <person name="Leebens-Mack J.H."/>
            <person name="Li F.W."/>
            <person name="Wang L."/>
        </authorList>
    </citation>
    <scope>NUCLEOTIDE SEQUENCE [LARGE SCALE GENOMIC DNA]</scope>
    <source>
        <strain evidence="2">cv. PW_Plant_1</strain>
    </source>
</reference>
<accession>A0ACC2AHB3</accession>